<sequence length="78" mass="8491">MTIATWPAELPKPLREGFSLGYEDGRLSKGGEAPVPGFRGRFSRPARPQRMMMRLYPPDARGSGGSSKRRSGAAPSRS</sequence>
<dbReference type="RefSeq" id="WP_069308304.1">
    <property type="nucleotide sequence ID" value="NZ_MCRJ01000162.1"/>
</dbReference>
<organism evidence="2 3">
    <name type="scientific">Methylobrevis pamukkalensis</name>
    <dbReference type="NCBI Taxonomy" id="1439726"/>
    <lineage>
        <taxon>Bacteria</taxon>
        <taxon>Pseudomonadati</taxon>
        <taxon>Pseudomonadota</taxon>
        <taxon>Alphaproteobacteria</taxon>
        <taxon>Hyphomicrobiales</taxon>
        <taxon>Pleomorphomonadaceae</taxon>
        <taxon>Methylobrevis</taxon>
    </lineage>
</organism>
<protein>
    <submittedName>
        <fullName evidence="2">Uncharacterized protein</fullName>
    </submittedName>
</protein>
<dbReference type="OrthoDB" id="7858450at2"/>
<proteinExistence type="predicted"/>
<comment type="caution">
    <text evidence="2">The sequence shown here is derived from an EMBL/GenBank/DDBJ whole genome shotgun (WGS) entry which is preliminary data.</text>
</comment>
<dbReference type="Proteomes" id="UP000094622">
    <property type="component" value="Unassembled WGS sequence"/>
</dbReference>
<evidence type="ECO:0000313" key="2">
    <source>
        <dbReference type="EMBL" id="ODN68546.1"/>
    </source>
</evidence>
<keyword evidence="3" id="KW-1185">Reference proteome</keyword>
<accession>A0A1E3GYA9</accession>
<evidence type="ECO:0000313" key="3">
    <source>
        <dbReference type="Proteomes" id="UP000094622"/>
    </source>
</evidence>
<dbReference type="AlphaFoldDB" id="A0A1E3GYA9"/>
<reference evidence="2 3" key="1">
    <citation type="submission" date="2016-07" db="EMBL/GenBank/DDBJ databases">
        <title>Draft Genome Sequence of Methylobrevis pamukkalensis PK2.</title>
        <authorList>
            <person name="Vasilenko O.V."/>
            <person name="Doronina N.V."/>
            <person name="Shmareva M.N."/>
            <person name="Tarlachkov S.V."/>
            <person name="Mustakhimov I."/>
            <person name="Trotsenko Y.A."/>
        </authorList>
    </citation>
    <scope>NUCLEOTIDE SEQUENCE [LARGE SCALE GENOMIC DNA]</scope>
    <source>
        <strain evidence="2 3">PK2</strain>
    </source>
</reference>
<dbReference type="EMBL" id="MCRJ01000162">
    <property type="protein sequence ID" value="ODN68546.1"/>
    <property type="molecule type" value="Genomic_DNA"/>
</dbReference>
<name>A0A1E3GYA9_9HYPH</name>
<gene>
    <name evidence="2" type="ORF">A6302_04159</name>
</gene>
<evidence type="ECO:0000256" key="1">
    <source>
        <dbReference type="SAM" id="MobiDB-lite"/>
    </source>
</evidence>
<feature type="region of interest" description="Disordered" evidence="1">
    <location>
        <begin position="25"/>
        <end position="78"/>
    </location>
</feature>